<name>A0ABS5Z5I2_9ACTN</name>
<sequence>MSGIAERPIRFLRPRVRVAEIHPHQRPREPVLLDEVVPPARTVHDHAVVDDAVPVGADELFVVARQSDAEGWSTSRS</sequence>
<protein>
    <submittedName>
        <fullName evidence="1">Uncharacterized protein</fullName>
    </submittedName>
</protein>
<proteinExistence type="predicted"/>
<dbReference type="Proteomes" id="UP001519654">
    <property type="component" value="Unassembled WGS sequence"/>
</dbReference>
<dbReference type="RefSeq" id="WP_215796045.1">
    <property type="nucleotide sequence ID" value="NZ_JAHKKG010000024.1"/>
</dbReference>
<comment type="caution">
    <text evidence="1">The sequence shown here is derived from an EMBL/GenBank/DDBJ whole genome shotgun (WGS) entry which is preliminary data.</text>
</comment>
<keyword evidence="2" id="KW-1185">Reference proteome</keyword>
<accession>A0ABS5Z5I2</accession>
<evidence type="ECO:0000313" key="1">
    <source>
        <dbReference type="EMBL" id="MBU2670801.1"/>
    </source>
</evidence>
<organism evidence="1 2">
    <name type="scientific">Paractinoplanes bogorensis</name>
    <dbReference type="NCBI Taxonomy" id="1610840"/>
    <lineage>
        <taxon>Bacteria</taxon>
        <taxon>Bacillati</taxon>
        <taxon>Actinomycetota</taxon>
        <taxon>Actinomycetes</taxon>
        <taxon>Micromonosporales</taxon>
        <taxon>Micromonosporaceae</taxon>
        <taxon>Paractinoplanes</taxon>
    </lineage>
</organism>
<reference evidence="1 2" key="1">
    <citation type="submission" date="2021-06" db="EMBL/GenBank/DDBJ databases">
        <title>Actinoplanes lichenicola sp. nov., and Actinoplanes ovalisporus sp. nov., isolated from lichen in Thailand.</title>
        <authorList>
            <person name="Saeng-In P."/>
            <person name="Kanchanasin P."/>
            <person name="Yuki M."/>
            <person name="Kudo T."/>
            <person name="Ohkuma M."/>
            <person name="Phongsopitanun W."/>
            <person name="Tanasupawat S."/>
        </authorList>
    </citation>
    <scope>NUCLEOTIDE SEQUENCE [LARGE SCALE GENOMIC DNA]</scope>
    <source>
        <strain evidence="1 2">NBRC 110975</strain>
    </source>
</reference>
<gene>
    <name evidence="1" type="ORF">KOI35_45605</name>
</gene>
<dbReference type="EMBL" id="JAHKKG010000024">
    <property type="protein sequence ID" value="MBU2670801.1"/>
    <property type="molecule type" value="Genomic_DNA"/>
</dbReference>
<evidence type="ECO:0000313" key="2">
    <source>
        <dbReference type="Proteomes" id="UP001519654"/>
    </source>
</evidence>